<dbReference type="InterPro" id="IPR009097">
    <property type="entry name" value="Cyclic_Pdiesterase"/>
</dbReference>
<proteinExistence type="predicted"/>
<dbReference type="GO" id="GO:0016874">
    <property type="term" value="F:ligase activity"/>
    <property type="evidence" value="ECO:0007669"/>
    <property type="project" value="UniProtKB-KW"/>
</dbReference>
<dbReference type="Pfam" id="PF13563">
    <property type="entry name" value="2_5_RNA_ligase2"/>
    <property type="match status" value="1"/>
</dbReference>
<gene>
    <name evidence="2" type="ORF">ABID41_002424</name>
</gene>
<dbReference type="PANTHER" id="PTHR35561:SF1">
    <property type="entry name" value="RNA 2',3'-CYCLIC PHOSPHODIESTERASE"/>
    <property type="match status" value="1"/>
</dbReference>
<dbReference type="Proteomes" id="UP001549110">
    <property type="component" value="Unassembled WGS sequence"/>
</dbReference>
<organism evidence="2 3">
    <name type="scientific">Phenylobacterium koreense</name>
    <dbReference type="NCBI Taxonomy" id="266125"/>
    <lineage>
        <taxon>Bacteria</taxon>
        <taxon>Pseudomonadati</taxon>
        <taxon>Pseudomonadota</taxon>
        <taxon>Alphaproteobacteria</taxon>
        <taxon>Caulobacterales</taxon>
        <taxon>Caulobacteraceae</taxon>
        <taxon>Phenylobacterium</taxon>
    </lineage>
</organism>
<dbReference type="Gene3D" id="3.90.1140.10">
    <property type="entry name" value="Cyclic phosphodiesterase"/>
    <property type="match status" value="1"/>
</dbReference>
<keyword evidence="2" id="KW-0436">Ligase</keyword>
<comment type="caution">
    <text evidence="2">The sequence shown here is derived from an EMBL/GenBank/DDBJ whole genome shotgun (WGS) entry which is preliminary data.</text>
</comment>
<evidence type="ECO:0000256" key="1">
    <source>
        <dbReference type="ARBA" id="ARBA00022801"/>
    </source>
</evidence>
<dbReference type="SUPFAM" id="SSF55144">
    <property type="entry name" value="LigT-like"/>
    <property type="match status" value="1"/>
</dbReference>
<evidence type="ECO:0000313" key="3">
    <source>
        <dbReference type="Proteomes" id="UP001549110"/>
    </source>
</evidence>
<keyword evidence="3" id="KW-1185">Reference proteome</keyword>
<protein>
    <submittedName>
        <fullName evidence="2">2'-5' RNA ligase</fullName>
    </submittedName>
</protein>
<name>A0ABV2ELT8_9CAUL</name>
<keyword evidence="1" id="KW-0378">Hydrolase</keyword>
<dbReference type="RefSeq" id="WP_331932308.1">
    <property type="nucleotide sequence ID" value="NZ_JBEPLU010000002.1"/>
</dbReference>
<evidence type="ECO:0000313" key="2">
    <source>
        <dbReference type="EMBL" id="MET3527306.1"/>
    </source>
</evidence>
<reference evidence="2 3" key="1">
    <citation type="submission" date="2024-06" db="EMBL/GenBank/DDBJ databases">
        <title>Genomic Encyclopedia of Type Strains, Phase IV (KMG-IV): sequencing the most valuable type-strain genomes for metagenomic binning, comparative biology and taxonomic classification.</title>
        <authorList>
            <person name="Goeker M."/>
        </authorList>
    </citation>
    <scope>NUCLEOTIDE SEQUENCE [LARGE SCALE GENOMIC DNA]</scope>
    <source>
        <strain evidence="2 3">DSM 17809</strain>
    </source>
</reference>
<dbReference type="EMBL" id="JBEPLU010000002">
    <property type="protein sequence ID" value="MET3527306.1"/>
    <property type="molecule type" value="Genomic_DNA"/>
</dbReference>
<accession>A0ABV2ELT8</accession>
<dbReference type="PANTHER" id="PTHR35561">
    <property type="entry name" value="RNA 2',3'-CYCLIC PHOSPHODIESTERASE"/>
    <property type="match status" value="1"/>
</dbReference>
<dbReference type="InterPro" id="IPR004175">
    <property type="entry name" value="RNA_CPDase"/>
</dbReference>
<sequence length="200" mass="21525">MRGSQDSFDFGSTSGGGRVADVLFFAIRPPPDEVAALADLGRRLVRASSLKATAVAAQRLHISLVGWRPDSAAGVDVAREIGRRIVWPAFDVVLSAAMSFGRSGSRPLVLGCSPGAAWALTGLHDRLLETAALCGVGLRGRAAFEPHLTLAYSQSAIAERLLRAPIRWRASELMLIRSERGRGRHTELGRWPFRAMPSQG</sequence>